<evidence type="ECO:0000256" key="1">
    <source>
        <dbReference type="ARBA" id="ARBA00000098"/>
    </source>
</evidence>
<evidence type="ECO:0000256" key="9">
    <source>
        <dbReference type="ARBA" id="ARBA00022801"/>
    </source>
</evidence>
<dbReference type="InterPro" id="IPR014782">
    <property type="entry name" value="Peptidase_M1_dom"/>
</dbReference>
<dbReference type="Proteomes" id="UP000677244">
    <property type="component" value="Unassembled WGS sequence"/>
</dbReference>
<dbReference type="InterPro" id="IPR045357">
    <property type="entry name" value="Aminopeptidase_N-like_N"/>
</dbReference>
<dbReference type="Pfam" id="PF01433">
    <property type="entry name" value="Peptidase_M1"/>
    <property type="match status" value="1"/>
</dbReference>
<dbReference type="InterPro" id="IPR001930">
    <property type="entry name" value="Peptidase_M1"/>
</dbReference>
<gene>
    <name evidence="15" type="ORF">J7I42_01940</name>
</gene>
<keyword evidence="10" id="KW-0862">Zinc</keyword>
<evidence type="ECO:0000256" key="6">
    <source>
        <dbReference type="ARBA" id="ARBA00022438"/>
    </source>
</evidence>
<feature type="domain" description="Peptidase M1 membrane alanine aminopeptidase" evidence="13">
    <location>
        <begin position="254"/>
        <end position="440"/>
    </location>
</feature>
<dbReference type="Gene3D" id="2.60.40.1730">
    <property type="entry name" value="tricorn interacting facor f3 domain"/>
    <property type="match status" value="1"/>
</dbReference>
<dbReference type="InterPro" id="IPR027268">
    <property type="entry name" value="Peptidase_M4/M1_CTD_sf"/>
</dbReference>
<comment type="caution">
    <text evidence="15">The sequence shown here is derived from an EMBL/GenBank/DDBJ whole genome shotgun (WGS) entry which is preliminary data.</text>
</comment>
<evidence type="ECO:0000256" key="8">
    <source>
        <dbReference type="ARBA" id="ARBA00022723"/>
    </source>
</evidence>
<evidence type="ECO:0000256" key="5">
    <source>
        <dbReference type="ARBA" id="ARBA00015611"/>
    </source>
</evidence>
<dbReference type="SUPFAM" id="SSF55486">
    <property type="entry name" value="Metalloproteases ('zincins'), catalytic domain"/>
    <property type="match status" value="1"/>
</dbReference>
<keyword evidence="6" id="KW-0031">Aminopeptidase</keyword>
<keyword evidence="7" id="KW-0645">Protease</keyword>
<name>A0ABS3YM89_9BACT</name>
<keyword evidence="11" id="KW-0482">Metalloprotease</keyword>
<proteinExistence type="inferred from homology"/>
<dbReference type="PRINTS" id="PR00756">
    <property type="entry name" value="ALADIPTASE"/>
</dbReference>
<evidence type="ECO:0000256" key="11">
    <source>
        <dbReference type="ARBA" id="ARBA00023049"/>
    </source>
</evidence>
<dbReference type="Gene3D" id="1.10.390.10">
    <property type="entry name" value="Neutral Protease Domain 2"/>
    <property type="match status" value="1"/>
</dbReference>
<sequence length="527" mass="59494">MNKVLLLIASTWLALAANAQRPGAVIDIQHYTFSIALSDTSDLIKGNAAIELLFIKDTQAITLDLISQSNHKGQTVLQVTENGKQVAFTHTNNQLTLHFAIPVKTGERRKIEIIYEGIPADGLVITKNKYGHRVFFADNWPNRARNWFPCVDHPSDKASLDFIVTAPAHYQVIANGVKTEDTTYNQLRRTHYTETTPLSTKIMVIGVAEFAIQQSGTVNNIPVSSWVYPEEKDKGFYDYALAVEILPYFIKNVGPYAFKKLANVESTTIFGGMENASAIFYSDDASITGTRKSESLLTHEIAHQWFGDMATEADWSHLWLSEGFATYMTVLFFEHKYGSDTAKKMLTKDREKVIEFTKKKMRPVVDSSVTNYMELLNANSYQKGGWVLHMLRRQLGDTLFWKGIQTYYSRYSGKNAVTGDLCKVMEEVSGKSLQPFFQQWLFRAGHPKLDITWKYNGAKNEVNITVIQQQNDPYQFPLELQIGNETKQVAINSRETSLAIPVKTKPATIIADPNVNLLFEGSIKEVK</sequence>
<keyword evidence="9" id="KW-0378">Hydrolase</keyword>
<dbReference type="EMBL" id="JAGHKO010000001">
    <property type="protein sequence ID" value="MBO9199006.1"/>
    <property type="molecule type" value="Genomic_DNA"/>
</dbReference>
<comment type="similarity">
    <text evidence="3">Belongs to the peptidase M1 family.</text>
</comment>
<accession>A0ABS3YM89</accession>
<dbReference type="SUPFAM" id="SSF63737">
    <property type="entry name" value="Leukotriene A4 hydrolase N-terminal domain"/>
    <property type="match status" value="1"/>
</dbReference>
<dbReference type="InterPro" id="IPR050344">
    <property type="entry name" value="Peptidase_M1_aminopeptidases"/>
</dbReference>
<evidence type="ECO:0000259" key="13">
    <source>
        <dbReference type="Pfam" id="PF01433"/>
    </source>
</evidence>
<dbReference type="EC" id="3.4.11.2" evidence="4"/>
<reference evidence="15 16" key="1">
    <citation type="submission" date="2021-03" db="EMBL/GenBank/DDBJ databases">
        <title>Assistant Professor.</title>
        <authorList>
            <person name="Huq M.A."/>
        </authorList>
    </citation>
    <scope>NUCLEOTIDE SEQUENCE [LARGE SCALE GENOMIC DNA]</scope>
    <source>
        <strain evidence="15 16">MAH-29</strain>
    </source>
</reference>
<evidence type="ECO:0000256" key="4">
    <source>
        <dbReference type="ARBA" id="ARBA00012564"/>
    </source>
</evidence>
<keyword evidence="12" id="KW-0732">Signal</keyword>
<evidence type="ECO:0000256" key="10">
    <source>
        <dbReference type="ARBA" id="ARBA00022833"/>
    </source>
</evidence>
<protein>
    <recommendedName>
        <fullName evidence="5">Aminopeptidase N</fullName>
        <ecNumber evidence="4">3.4.11.2</ecNumber>
    </recommendedName>
</protein>
<evidence type="ECO:0000256" key="7">
    <source>
        <dbReference type="ARBA" id="ARBA00022670"/>
    </source>
</evidence>
<organism evidence="15 16">
    <name type="scientific">Niastella soli</name>
    <dbReference type="NCBI Taxonomy" id="2821487"/>
    <lineage>
        <taxon>Bacteria</taxon>
        <taxon>Pseudomonadati</taxon>
        <taxon>Bacteroidota</taxon>
        <taxon>Chitinophagia</taxon>
        <taxon>Chitinophagales</taxon>
        <taxon>Chitinophagaceae</taxon>
        <taxon>Niastella</taxon>
    </lineage>
</organism>
<comment type="cofactor">
    <cofactor evidence="2">
        <name>Zn(2+)</name>
        <dbReference type="ChEBI" id="CHEBI:29105"/>
    </cofactor>
</comment>
<dbReference type="PANTHER" id="PTHR11533:SF174">
    <property type="entry name" value="PUROMYCIN-SENSITIVE AMINOPEPTIDASE-RELATED"/>
    <property type="match status" value="1"/>
</dbReference>
<dbReference type="PANTHER" id="PTHR11533">
    <property type="entry name" value="PROTEASE M1 ZINC METALLOPROTEASE"/>
    <property type="match status" value="1"/>
</dbReference>
<feature type="chain" id="PRO_5045323683" description="Aminopeptidase N" evidence="12">
    <location>
        <begin position="20"/>
        <end position="527"/>
    </location>
</feature>
<dbReference type="CDD" id="cd09603">
    <property type="entry name" value="M1_APN_like"/>
    <property type="match status" value="1"/>
</dbReference>
<evidence type="ECO:0000256" key="12">
    <source>
        <dbReference type="SAM" id="SignalP"/>
    </source>
</evidence>
<evidence type="ECO:0000259" key="14">
    <source>
        <dbReference type="Pfam" id="PF17900"/>
    </source>
</evidence>
<dbReference type="InterPro" id="IPR042097">
    <property type="entry name" value="Aminopeptidase_N-like_N_sf"/>
</dbReference>
<evidence type="ECO:0000256" key="3">
    <source>
        <dbReference type="ARBA" id="ARBA00010136"/>
    </source>
</evidence>
<feature type="domain" description="Aminopeptidase N-like N-terminal" evidence="14">
    <location>
        <begin position="29"/>
        <end position="200"/>
    </location>
</feature>
<keyword evidence="8" id="KW-0479">Metal-binding</keyword>
<evidence type="ECO:0000313" key="15">
    <source>
        <dbReference type="EMBL" id="MBO9199006.1"/>
    </source>
</evidence>
<keyword evidence="16" id="KW-1185">Reference proteome</keyword>
<evidence type="ECO:0000313" key="16">
    <source>
        <dbReference type="Proteomes" id="UP000677244"/>
    </source>
</evidence>
<feature type="signal peptide" evidence="12">
    <location>
        <begin position="1"/>
        <end position="19"/>
    </location>
</feature>
<evidence type="ECO:0000256" key="2">
    <source>
        <dbReference type="ARBA" id="ARBA00001947"/>
    </source>
</evidence>
<comment type="catalytic activity">
    <reaction evidence="1">
        <text>Release of an N-terminal amino acid, Xaa-|-Yaa- from a peptide, amide or arylamide. Xaa is preferably Ala, but may be most amino acids including Pro (slow action). When a terminal hydrophobic residue is followed by a prolyl residue, the two may be released as an intact Xaa-Pro dipeptide.</text>
        <dbReference type="EC" id="3.4.11.2"/>
    </reaction>
</comment>
<dbReference type="Pfam" id="PF17900">
    <property type="entry name" value="Peptidase_M1_N"/>
    <property type="match status" value="1"/>
</dbReference>
<dbReference type="RefSeq" id="WP_209137086.1">
    <property type="nucleotide sequence ID" value="NZ_JAGHKO010000001.1"/>
</dbReference>